<feature type="chain" id="PRO_5037404710" description="DUF3106 domain-containing protein" evidence="2">
    <location>
        <begin position="24"/>
        <end position="108"/>
    </location>
</feature>
<accession>A0A930BRR4</accession>
<evidence type="ECO:0008006" key="5">
    <source>
        <dbReference type="Google" id="ProtNLM"/>
    </source>
</evidence>
<feature type="region of interest" description="Disordered" evidence="1">
    <location>
        <begin position="19"/>
        <end position="108"/>
    </location>
</feature>
<feature type="compositionally biased region" description="Basic and acidic residues" evidence="1">
    <location>
        <begin position="30"/>
        <end position="108"/>
    </location>
</feature>
<proteinExistence type="predicted"/>
<comment type="caution">
    <text evidence="3">The sequence shown here is derived from an EMBL/GenBank/DDBJ whole genome shotgun (WGS) entry which is preliminary data.</text>
</comment>
<evidence type="ECO:0000313" key="4">
    <source>
        <dbReference type="Proteomes" id="UP000718593"/>
    </source>
</evidence>
<gene>
    <name evidence="3" type="ORF">HXL68_05070</name>
</gene>
<keyword evidence="2" id="KW-0732">Signal</keyword>
<dbReference type="Proteomes" id="UP000718593">
    <property type="component" value="Unassembled WGS sequence"/>
</dbReference>
<dbReference type="AlphaFoldDB" id="A0A930BRR4"/>
<evidence type="ECO:0000256" key="1">
    <source>
        <dbReference type="SAM" id="MobiDB-lite"/>
    </source>
</evidence>
<organism evidence="3 4">
    <name type="scientific">Dechloromonas agitata</name>
    <dbReference type="NCBI Taxonomy" id="73030"/>
    <lineage>
        <taxon>Bacteria</taxon>
        <taxon>Pseudomonadati</taxon>
        <taxon>Pseudomonadota</taxon>
        <taxon>Betaproteobacteria</taxon>
        <taxon>Rhodocyclales</taxon>
        <taxon>Azonexaceae</taxon>
        <taxon>Dechloromonas</taxon>
    </lineage>
</organism>
<reference evidence="3" key="1">
    <citation type="submission" date="2020-04" db="EMBL/GenBank/DDBJ databases">
        <title>Deep metagenomics examines the oral microbiome during advanced dental caries in children, revealing novel taxa and co-occurrences with host molecules.</title>
        <authorList>
            <person name="Baker J.L."/>
            <person name="Morton J.T."/>
            <person name="Dinis M."/>
            <person name="Alvarez R."/>
            <person name="Tran N.C."/>
            <person name="Knight R."/>
            <person name="Edlund A."/>
        </authorList>
    </citation>
    <scope>NUCLEOTIDE SEQUENCE</scope>
    <source>
        <strain evidence="3">JCVI_32_bin.24</strain>
    </source>
</reference>
<dbReference type="EMBL" id="JABZMI010000065">
    <property type="protein sequence ID" value="MBF1164394.1"/>
    <property type="molecule type" value="Genomic_DNA"/>
</dbReference>
<sequence length="108" mass="13151">MKRLATCSLLLLSLLGSVGGASAQASWRDLPPEERRQMRQQMREHWRQEHDVRRQEMRRDEFRREEPPPRWRDLPLEDRRRLRDEMREQRGLPPHPEHRGGGRGWRPD</sequence>
<protein>
    <recommendedName>
        <fullName evidence="5">DUF3106 domain-containing protein</fullName>
    </recommendedName>
</protein>
<evidence type="ECO:0000313" key="3">
    <source>
        <dbReference type="EMBL" id="MBF1164394.1"/>
    </source>
</evidence>
<name>A0A930BRR4_9RHOO</name>
<feature type="signal peptide" evidence="2">
    <location>
        <begin position="1"/>
        <end position="23"/>
    </location>
</feature>
<dbReference type="RefSeq" id="WP_157275079.1">
    <property type="nucleotide sequence ID" value="NZ_JARBJQ010000018.1"/>
</dbReference>
<evidence type="ECO:0000256" key="2">
    <source>
        <dbReference type="SAM" id="SignalP"/>
    </source>
</evidence>